<accession>A0ACA9PDS5</accession>
<comment type="caution">
    <text evidence="1">The sequence shown here is derived from an EMBL/GenBank/DDBJ whole genome shotgun (WGS) entry which is preliminary data.</text>
</comment>
<dbReference type="EMBL" id="CAJVQC010019804">
    <property type="protein sequence ID" value="CAG8703775.1"/>
    <property type="molecule type" value="Genomic_DNA"/>
</dbReference>
<gene>
    <name evidence="1" type="ORF">RPERSI_LOCUS10147</name>
</gene>
<evidence type="ECO:0000313" key="2">
    <source>
        <dbReference type="Proteomes" id="UP000789920"/>
    </source>
</evidence>
<feature type="non-terminal residue" evidence="1">
    <location>
        <position position="1"/>
    </location>
</feature>
<proteinExistence type="predicted"/>
<keyword evidence="2" id="KW-1185">Reference proteome</keyword>
<sequence length="122" mass="13931">FLIYNVAKNPSILKNIHEEIFKVFGSDINSVVTYENLEKCHYITTLVKETLRHTNPSPLNIRALEGEENTDKYHLNFSEEHGGTSKFKLSKNEFVAFGGGLRMCPGRNIALIELKLLVVLFY</sequence>
<organism evidence="1 2">
    <name type="scientific">Racocetra persica</name>
    <dbReference type="NCBI Taxonomy" id="160502"/>
    <lineage>
        <taxon>Eukaryota</taxon>
        <taxon>Fungi</taxon>
        <taxon>Fungi incertae sedis</taxon>
        <taxon>Mucoromycota</taxon>
        <taxon>Glomeromycotina</taxon>
        <taxon>Glomeromycetes</taxon>
        <taxon>Diversisporales</taxon>
        <taxon>Gigasporaceae</taxon>
        <taxon>Racocetra</taxon>
    </lineage>
</organism>
<reference evidence="1" key="1">
    <citation type="submission" date="2021-06" db="EMBL/GenBank/DDBJ databases">
        <authorList>
            <person name="Kallberg Y."/>
            <person name="Tangrot J."/>
            <person name="Rosling A."/>
        </authorList>
    </citation>
    <scope>NUCLEOTIDE SEQUENCE</scope>
    <source>
        <strain evidence="1">MA461A</strain>
    </source>
</reference>
<dbReference type="Proteomes" id="UP000789920">
    <property type="component" value="Unassembled WGS sequence"/>
</dbReference>
<name>A0ACA9PDS5_9GLOM</name>
<protein>
    <submittedName>
        <fullName evidence="1">3104_t:CDS:1</fullName>
    </submittedName>
</protein>
<evidence type="ECO:0000313" key="1">
    <source>
        <dbReference type="EMBL" id="CAG8703775.1"/>
    </source>
</evidence>